<organism evidence="2 3">
    <name type="scientific">Carpediemonas membranifera</name>
    <dbReference type="NCBI Taxonomy" id="201153"/>
    <lineage>
        <taxon>Eukaryota</taxon>
        <taxon>Metamonada</taxon>
        <taxon>Carpediemonas-like organisms</taxon>
        <taxon>Carpediemonas</taxon>
    </lineage>
</organism>
<keyword evidence="3" id="KW-1185">Reference proteome</keyword>
<protein>
    <submittedName>
        <fullName evidence="2">Uncharacterized protein</fullName>
    </submittedName>
</protein>
<gene>
    <name evidence="2" type="ORF">J8273_6433</name>
</gene>
<comment type="caution">
    <text evidence="2">The sequence shown here is derived from an EMBL/GenBank/DDBJ whole genome shotgun (WGS) entry which is preliminary data.</text>
</comment>
<dbReference type="Proteomes" id="UP000717585">
    <property type="component" value="Unassembled WGS sequence"/>
</dbReference>
<accession>A0A8J6AYP2</accession>
<evidence type="ECO:0000313" key="2">
    <source>
        <dbReference type="EMBL" id="KAG9391668.1"/>
    </source>
</evidence>
<sequence>MATPSTPAQSSAALELRTLLSDLHLVHKHLSNTLNRSRGTVQDLSLKRTDATTPRVPSHAPLKAIHEGADDTTVPVKKEDLATMIHSLEEAYTFFEQIAERHQNELMTQTEYYQVEKDRLLADVATLTQVNKRVTNENKRLRAEVSGAKQAMRDFIETQDTLISDAVGQGQSLVAENAMLRALLNDS</sequence>
<dbReference type="AlphaFoldDB" id="A0A8J6AYP2"/>
<proteinExistence type="predicted"/>
<feature type="coiled-coil region" evidence="1">
    <location>
        <begin position="85"/>
        <end position="151"/>
    </location>
</feature>
<reference evidence="2" key="1">
    <citation type="submission" date="2021-05" db="EMBL/GenBank/DDBJ databases">
        <title>A free-living protist that lacks canonical eukaryotic 1 DNA replication and segregation systems.</title>
        <authorList>
            <person name="Salas-Leiva D.E."/>
            <person name="Tromer E.C."/>
            <person name="Curtis B.A."/>
            <person name="Jerlstrom-Hultqvist J."/>
            <person name="Kolisko M."/>
            <person name="Yi Z."/>
            <person name="Salas-Leiva J.S."/>
            <person name="Gallot-Lavallee L."/>
            <person name="Kops G.J.P.L."/>
            <person name="Archibald J.M."/>
            <person name="Simpson A.G.B."/>
            <person name="Roger A.J."/>
        </authorList>
    </citation>
    <scope>NUCLEOTIDE SEQUENCE</scope>
    <source>
        <strain evidence="2">BICM</strain>
    </source>
</reference>
<dbReference type="EMBL" id="JAHDYR010000053">
    <property type="protein sequence ID" value="KAG9391668.1"/>
    <property type="molecule type" value="Genomic_DNA"/>
</dbReference>
<evidence type="ECO:0000313" key="3">
    <source>
        <dbReference type="Proteomes" id="UP000717585"/>
    </source>
</evidence>
<evidence type="ECO:0000256" key="1">
    <source>
        <dbReference type="SAM" id="Coils"/>
    </source>
</evidence>
<keyword evidence="1" id="KW-0175">Coiled coil</keyword>
<name>A0A8J6AYP2_9EUKA</name>